<reference evidence="2 3" key="1">
    <citation type="submission" date="2021-08" db="EMBL/GenBank/DDBJ databases">
        <title>Genome sequence analysis of Clostridium chauvoei strains of European origin and evaluation of typing options for outbreak investigations.</title>
        <authorList>
            <person name="Abdel-Glil M."/>
            <person name="Thomas P."/>
            <person name="Seyboldt C."/>
        </authorList>
    </citation>
    <scope>NUCLEOTIDE SEQUENCE [LARGE SCALE GENOMIC DNA]</scope>
    <source>
        <strain evidence="2 3">S0260-09</strain>
    </source>
</reference>
<protein>
    <recommendedName>
        <fullName evidence="4">Lipoprotein</fullName>
    </recommendedName>
</protein>
<evidence type="ECO:0000313" key="3">
    <source>
        <dbReference type="Proteomes" id="UP000775179"/>
    </source>
</evidence>
<dbReference type="EMBL" id="JAIFTX010000003">
    <property type="protein sequence ID" value="MBX7289858.1"/>
    <property type="molecule type" value="Genomic_DNA"/>
</dbReference>
<feature type="transmembrane region" description="Helical" evidence="1">
    <location>
        <begin position="7"/>
        <end position="28"/>
    </location>
</feature>
<evidence type="ECO:0008006" key="4">
    <source>
        <dbReference type="Google" id="ProtNLM"/>
    </source>
</evidence>
<accession>A0ABD4REV6</accession>
<gene>
    <name evidence="2" type="ORF">K4H94_02170</name>
</gene>
<keyword evidence="1" id="KW-1133">Transmembrane helix</keyword>
<organism evidence="2 3">
    <name type="scientific">Clostridium chauvoei</name>
    <dbReference type="NCBI Taxonomy" id="46867"/>
    <lineage>
        <taxon>Bacteria</taxon>
        <taxon>Bacillati</taxon>
        <taxon>Bacillota</taxon>
        <taxon>Clostridia</taxon>
        <taxon>Eubacteriales</taxon>
        <taxon>Clostridiaceae</taxon>
        <taxon>Clostridium</taxon>
    </lineage>
</organism>
<dbReference type="Proteomes" id="UP000775179">
    <property type="component" value="Unassembled WGS sequence"/>
</dbReference>
<proteinExistence type="predicted"/>
<keyword evidence="1" id="KW-0812">Transmembrane</keyword>
<sequence length="150" mass="17908">MRKNIKIITLISIITTTVVSLLGCFDSFKEEMGYASIVNSNWDIVLPCDYEEIYSFNSKSKFWSYGKKYHIFEYRNIDKLYSILDWKDGENQELEDKIIETLKDLGISKEYFPKFNSKYKYYIKENMDSSKLYVVFIPYCKILIIMENLI</sequence>
<dbReference type="PROSITE" id="PS51257">
    <property type="entry name" value="PROKAR_LIPOPROTEIN"/>
    <property type="match status" value="1"/>
</dbReference>
<dbReference type="RefSeq" id="WP_021874898.1">
    <property type="nucleotide sequence ID" value="NZ_CP018624.1"/>
</dbReference>
<keyword evidence="1" id="KW-0472">Membrane</keyword>
<comment type="caution">
    <text evidence="2">The sequence shown here is derived from an EMBL/GenBank/DDBJ whole genome shotgun (WGS) entry which is preliminary data.</text>
</comment>
<dbReference type="AlphaFoldDB" id="A0ABD4REV6"/>
<name>A0ABD4REV6_9CLOT</name>
<evidence type="ECO:0000313" key="2">
    <source>
        <dbReference type="EMBL" id="MBX7289858.1"/>
    </source>
</evidence>
<evidence type="ECO:0000256" key="1">
    <source>
        <dbReference type="SAM" id="Phobius"/>
    </source>
</evidence>
<dbReference type="KEGG" id="cchv:BTM20_03465"/>
<dbReference type="GeneID" id="66300909"/>